<reference evidence="2 3" key="1">
    <citation type="submission" date="2021-03" db="EMBL/GenBank/DDBJ databases">
        <title>Sequencing the genomes of 1000 actinobacteria strains.</title>
        <authorList>
            <person name="Klenk H.-P."/>
        </authorList>
    </citation>
    <scope>NUCLEOTIDE SEQUENCE [LARGE SCALE GENOMIC DNA]</scope>
    <source>
        <strain evidence="2 3">DSM 12544</strain>
    </source>
</reference>
<evidence type="ECO:0000313" key="2">
    <source>
        <dbReference type="EMBL" id="MBP2319139.1"/>
    </source>
</evidence>
<evidence type="ECO:0000256" key="1">
    <source>
        <dbReference type="SAM" id="Phobius"/>
    </source>
</evidence>
<keyword evidence="1" id="KW-0812">Transmembrane</keyword>
<keyword evidence="1" id="KW-1133">Transmembrane helix</keyword>
<feature type="transmembrane region" description="Helical" evidence="1">
    <location>
        <begin position="29"/>
        <end position="47"/>
    </location>
</feature>
<sequence length="106" mass="11570">MDERNAETEREIAVFPRWKRTPRRRFRRAALPALILAVVSLAVLPCYLNDSRWALVALLLAGTGFGLVAWCIHSSSDATGMEVLALLGSIAVLGLYAGLATLTYLP</sequence>
<name>A0ABS4T3V1_9MICC</name>
<comment type="caution">
    <text evidence="2">The sequence shown here is derived from an EMBL/GenBank/DDBJ whole genome shotgun (WGS) entry which is preliminary data.</text>
</comment>
<feature type="transmembrane region" description="Helical" evidence="1">
    <location>
        <begin position="53"/>
        <end position="72"/>
    </location>
</feature>
<gene>
    <name evidence="2" type="ORF">JOF45_002158</name>
</gene>
<keyword evidence="1" id="KW-0472">Membrane</keyword>
<dbReference type="EMBL" id="JAGINX010000001">
    <property type="protein sequence ID" value="MBP2319139.1"/>
    <property type="molecule type" value="Genomic_DNA"/>
</dbReference>
<dbReference type="Proteomes" id="UP001519331">
    <property type="component" value="Unassembled WGS sequence"/>
</dbReference>
<dbReference type="RefSeq" id="WP_210049769.1">
    <property type="nucleotide sequence ID" value="NZ_JAGINX010000001.1"/>
</dbReference>
<keyword evidence="3" id="KW-1185">Reference proteome</keyword>
<proteinExistence type="predicted"/>
<evidence type="ECO:0000313" key="3">
    <source>
        <dbReference type="Proteomes" id="UP001519331"/>
    </source>
</evidence>
<protein>
    <submittedName>
        <fullName evidence="2">Anti-sigma-YlaC factor YlaD</fullName>
    </submittedName>
</protein>
<accession>A0ABS4T3V1</accession>
<feature type="transmembrane region" description="Helical" evidence="1">
    <location>
        <begin position="84"/>
        <end position="105"/>
    </location>
</feature>
<organism evidence="2 3">
    <name type="scientific">Nesterenkonia lacusekhoensis</name>
    <dbReference type="NCBI Taxonomy" id="150832"/>
    <lineage>
        <taxon>Bacteria</taxon>
        <taxon>Bacillati</taxon>
        <taxon>Actinomycetota</taxon>
        <taxon>Actinomycetes</taxon>
        <taxon>Micrococcales</taxon>
        <taxon>Micrococcaceae</taxon>
        <taxon>Nesterenkonia</taxon>
    </lineage>
</organism>